<evidence type="ECO:0000313" key="2">
    <source>
        <dbReference type="EMBL" id="CAK7939443.1"/>
    </source>
</evidence>
<gene>
    <name evidence="2" type="ORF">PM001_LOCUS24593</name>
</gene>
<accession>A0AAV1V102</accession>
<dbReference type="InterPro" id="IPR057670">
    <property type="entry name" value="SH3_retrovirus"/>
</dbReference>
<dbReference type="EMBL" id="CAKLBY020000245">
    <property type="protein sequence ID" value="CAK7939443.1"/>
    <property type="molecule type" value="Genomic_DNA"/>
</dbReference>
<feature type="domain" description="Retroviral polymerase SH3-like" evidence="1">
    <location>
        <begin position="39"/>
        <end position="95"/>
    </location>
</feature>
<evidence type="ECO:0000313" key="3">
    <source>
        <dbReference type="Proteomes" id="UP001162060"/>
    </source>
</evidence>
<dbReference type="PANTHER" id="PTHR42648">
    <property type="entry name" value="TRANSPOSASE, PUTATIVE-RELATED"/>
    <property type="match status" value="1"/>
</dbReference>
<dbReference type="InterPro" id="IPR039537">
    <property type="entry name" value="Retrotran_Ty1/copia-like"/>
</dbReference>
<reference evidence="2" key="1">
    <citation type="submission" date="2024-01" db="EMBL/GenBank/DDBJ databases">
        <authorList>
            <person name="Webb A."/>
        </authorList>
    </citation>
    <scope>NUCLEOTIDE SEQUENCE</scope>
    <source>
        <strain evidence="2">Pm1</strain>
    </source>
</reference>
<organism evidence="2 3">
    <name type="scientific">Peronospora matthiolae</name>
    <dbReference type="NCBI Taxonomy" id="2874970"/>
    <lineage>
        <taxon>Eukaryota</taxon>
        <taxon>Sar</taxon>
        <taxon>Stramenopiles</taxon>
        <taxon>Oomycota</taxon>
        <taxon>Peronosporomycetes</taxon>
        <taxon>Peronosporales</taxon>
        <taxon>Peronosporaceae</taxon>
        <taxon>Peronospora</taxon>
    </lineage>
</organism>
<evidence type="ECO:0000259" key="1">
    <source>
        <dbReference type="Pfam" id="PF25597"/>
    </source>
</evidence>
<dbReference type="Proteomes" id="UP001162060">
    <property type="component" value="Unassembled WGS sequence"/>
</dbReference>
<dbReference type="AlphaFoldDB" id="A0AAV1V102"/>
<sequence length="134" mass="15415">MTAVYIKNRLPSPKCQDQTPFEIVNGFRPSVKHVRVFGCRTFVLTPKEKRSKRDPKAREGLFMGYEEVVKAYRVYDIEADQVVISRDVTFDESTLGFSPTLPHEIAVDDHRFSTSIGNRDRSNPNRLFSLVFTT</sequence>
<protein>
    <recommendedName>
        <fullName evidence="1">Retroviral polymerase SH3-like domain-containing protein</fullName>
    </recommendedName>
</protein>
<name>A0AAV1V102_9STRA</name>
<dbReference type="Pfam" id="PF25597">
    <property type="entry name" value="SH3_retrovirus"/>
    <property type="match status" value="1"/>
</dbReference>
<proteinExistence type="predicted"/>
<dbReference type="PANTHER" id="PTHR42648:SF28">
    <property type="entry name" value="TRANSPOSON-ENCODED PROTEIN WITH RIBONUCLEASE H-LIKE AND RETROVIRUS ZINC FINGER-LIKE DOMAINS"/>
    <property type="match status" value="1"/>
</dbReference>
<comment type="caution">
    <text evidence="2">The sequence shown here is derived from an EMBL/GenBank/DDBJ whole genome shotgun (WGS) entry which is preliminary data.</text>
</comment>